<name>A0AAV0XRN7_9HEMI</name>
<organism evidence="2 3">
    <name type="scientific">Macrosiphum euphorbiae</name>
    <name type="common">potato aphid</name>
    <dbReference type="NCBI Taxonomy" id="13131"/>
    <lineage>
        <taxon>Eukaryota</taxon>
        <taxon>Metazoa</taxon>
        <taxon>Ecdysozoa</taxon>
        <taxon>Arthropoda</taxon>
        <taxon>Hexapoda</taxon>
        <taxon>Insecta</taxon>
        <taxon>Pterygota</taxon>
        <taxon>Neoptera</taxon>
        <taxon>Paraneoptera</taxon>
        <taxon>Hemiptera</taxon>
        <taxon>Sternorrhyncha</taxon>
        <taxon>Aphidomorpha</taxon>
        <taxon>Aphidoidea</taxon>
        <taxon>Aphididae</taxon>
        <taxon>Macrosiphini</taxon>
        <taxon>Macrosiphum</taxon>
    </lineage>
</organism>
<dbReference type="EMBL" id="CARXXK010000329">
    <property type="protein sequence ID" value="CAI6370314.1"/>
    <property type="molecule type" value="Genomic_DNA"/>
</dbReference>
<evidence type="ECO:0000259" key="1">
    <source>
        <dbReference type="Pfam" id="PF14291"/>
    </source>
</evidence>
<dbReference type="Proteomes" id="UP001160148">
    <property type="component" value="Unassembled WGS sequence"/>
</dbReference>
<sequence>MRIEAGDQYLQNHIEKGKRNAIYTSPQIQNEIINISGTVIKDCIINDVKKAVAFSIMADETADISGTEQLSIGIRFFDDEKRAIREEFLGLELLENSR</sequence>
<keyword evidence="3" id="KW-1185">Reference proteome</keyword>
<evidence type="ECO:0000313" key="2">
    <source>
        <dbReference type="EMBL" id="CAI6370314.1"/>
    </source>
</evidence>
<proteinExistence type="predicted"/>
<comment type="caution">
    <text evidence="2">The sequence shown here is derived from an EMBL/GenBank/DDBJ whole genome shotgun (WGS) entry which is preliminary data.</text>
</comment>
<dbReference type="Pfam" id="PF14291">
    <property type="entry name" value="DUF4371"/>
    <property type="match status" value="1"/>
</dbReference>
<reference evidence="2 3" key="1">
    <citation type="submission" date="2023-01" db="EMBL/GenBank/DDBJ databases">
        <authorList>
            <person name="Whitehead M."/>
        </authorList>
    </citation>
    <scope>NUCLEOTIDE SEQUENCE [LARGE SCALE GENOMIC DNA]</scope>
</reference>
<dbReference type="InterPro" id="IPR025398">
    <property type="entry name" value="DUF4371"/>
</dbReference>
<dbReference type="PANTHER" id="PTHR45749:SF21">
    <property type="entry name" value="DUF4371 DOMAIN-CONTAINING PROTEIN"/>
    <property type="match status" value="1"/>
</dbReference>
<feature type="domain" description="DUF4371" evidence="1">
    <location>
        <begin position="17"/>
        <end position="91"/>
    </location>
</feature>
<gene>
    <name evidence="2" type="ORF">MEUPH1_LOCUS24444</name>
</gene>
<dbReference type="AlphaFoldDB" id="A0AAV0XRN7"/>
<accession>A0AAV0XRN7</accession>
<evidence type="ECO:0000313" key="3">
    <source>
        <dbReference type="Proteomes" id="UP001160148"/>
    </source>
</evidence>
<dbReference type="PANTHER" id="PTHR45749">
    <property type="match status" value="1"/>
</dbReference>
<protein>
    <recommendedName>
        <fullName evidence="1">DUF4371 domain-containing protein</fullName>
    </recommendedName>
</protein>